<sequence>NRPRLFRDDKGYVLYPQIGDRLDLICPPLDTARSTPEYEFYKLYLVSSREQADRCEVMGAPNIVLTCDEPTRERRFTIKFQEFSPNLWGHEFKSLHDYYIIGERSGCVLSHPAGCGWCSVAGEWGILHPGLSSFLFLSPLFQKPCCGLNADTQVTFLPHLTALTEYFLLLTGVLK</sequence>
<evidence type="ECO:0000259" key="8">
    <source>
        <dbReference type="PROSITE" id="PS51551"/>
    </source>
</evidence>
<reference evidence="9" key="1">
    <citation type="submission" date="2025-08" db="UniProtKB">
        <authorList>
            <consortium name="Ensembl"/>
        </authorList>
    </citation>
    <scope>IDENTIFICATION</scope>
</reference>
<reference evidence="9" key="2">
    <citation type="submission" date="2025-09" db="UniProtKB">
        <authorList>
            <consortium name="Ensembl"/>
        </authorList>
    </citation>
    <scope>IDENTIFICATION</scope>
</reference>
<name>A0A3B5LBW3_9TELE</name>
<dbReference type="InterPro" id="IPR008972">
    <property type="entry name" value="Cupredoxin"/>
</dbReference>
<evidence type="ECO:0000256" key="4">
    <source>
        <dbReference type="ARBA" id="ARBA00023157"/>
    </source>
</evidence>
<dbReference type="PRINTS" id="PR01347">
    <property type="entry name" value="EPHRIN"/>
</dbReference>
<dbReference type="PANTHER" id="PTHR11304:SF34">
    <property type="entry name" value="EPHRIN-B3"/>
    <property type="match status" value="1"/>
</dbReference>
<evidence type="ECO:0000256" key="2">
    <source>
        <dbReference type="ARBA" id="ARBA00022729"/>
    </source>
</evidence>
<keyword evidence="10" id="KW-1185">Reference proteome</keyword>
<evidence type="ECO:0000313" key="10">
    <source>
        <dbReference type="Proteomes" id="UP000261380"/>
    </source>
</evidence>
<dbReference type="GeneTree" id="ENSGT00940000160323"/>
<dbReference type="SUPFAM" id="SSF49503">
    <property type="entry name" value="Cupredoxins"/>
    <property type="match status" value="1"/>
</dbReference>
<evidence type="ECO:0000256" key="5">
    <source>
        <dbReference type="ARBA" id="ARBA00023180"/>
    </source>
</evidence>
<dbReference type="GO" id="GO:0005886">
    <property type="term" value="C:plasma membrane"/>
    <property type="evidence" value="ECO:0007669"/>
    <property type="project" value="TreeGrafter"/>
</dbReference>
<feature type="domain" description="Ephrin RBD" evidence="8">
    <location>
        <begin position="1"/>
        <end position="129"/>
    </location>
</feature>
<dbReference type="Pfam" id="PF00812">
    <property type="entry name" value="Ephrin"/>
    <property type="match status" value="1"/>
</dbReference>
<dbReference type="GO" id="GO:0046875">
    <property type="term" value="F:ephrin receptor binding"/>
    <property type="evidence" value="ECO:0007669"/>
    <property type="project" value="TreeGrafter"/>
</dbReference>
<dbReference type="GO" id="GO:0048013">
    <property type="term" value="P:ephrin receptor signaling pathway"/>
    <property type="evidence" value="ECO:0007669"/>
    <property type="project" value="TreeGrafter"/>
</dbReference>
<dbReference type="Ensembl" id="ENSXCOT00000008437.1">
    <property type="protein sequence ID" value="ENSXCOP00000008332.1"/>
    <property type="gene ID" value="ENSXCOG00000006389.1"/>
</dbReference>
<dbReference type="Proteomes" id="UP000261380">
    <property type="component" value="Unplaced"/>
</dbReference>
<organism evidence="9 10">
    <name type="scientific">Xiphophorus couchianus</name>
    <name type="common">Monterrey platyfish</name>
    <dbReference type="NCBI Taxonomy" id="32473"/>
    <lineage>
        <taxon>Eukaryota</taxon>
        <taxon>Metazoa</taxon>
        <taxon>Chordata</taxon>
        <taxon>Craniata</taxon>
        <taxon>Vertebrata</taxon>
        <taxon>Euteleostomi</taxon>
        <taxon>Actinopterygii</taxon>
        <taxon>Neopterygii</taxon>
        <taxon>Teleostei</taxon>
        <taxon>Neoteleostei</taxon>
        <taxon>Acanthomorphata</taxon>
        <taxon>Ovalentaria</taxon>
        <taxon>Atherinomorphae</taxon>
        <taxon>Cyprinodontiformes</taxon>
        <taxon>Poeciliidae</taxon>
        <taxon>Poeciliinae</taxon>
        <taxon>Xiphophorus</taxon>
    </lineage>
</organism>
<dbReference type="InterPro" id="IPR031328">
    <property type="entry name" value="Ephrin"/>
</dbReference>
<comment type="caution">
    <text evidence="6">Lacks conserved residue(s) required for the propagation of feature annotation.</text>
</comment>
<evidence type="ECO:0000256" key="1">
    <source>
        <dbReference type="ARBA" id="ARBA00004370"/>
    </source>
</evidence>
<dbReference type="GO" id="GO:0007411">
    <property type="term" value="P:axon guidance"/>
    <property type="evidence" value="ECO:0007669"/>
    <property type="project" value="TreeGrafter"/>
</dbReference>
<evidence type="ECO:0000256" key="6">
    <source>
        <dbReference type="PROSITE-ProRule" id="PRU00884"/>
    </source>
</evidence>
<evidence type="ECO:0000256" key="7">
    <source>
        <dbReference type="RuleBase" id="RU004375"/>
    </source>
</evidence>
<keyword evidence="2" id="KW-0732">Signal</keyword>
<dbReference type="PROSITE" id="PS51551">
    <property type="entry name" value="EPHRIN_RBD_2"/>
    <property type="match status" value="1"/>
</dbReference>
<dbReference type="PANTHER" id="PTHR11304">
    <property type="entry name" value="EPHRIN"/>
    <property type="match status" value="1"/>
</dbReference>
<keyword evidence="5" id="KW-0325">Glycoprotein</keyword>
<dbReference type="AlphaFoldDB" id="A0A3B5LBW3"/>
<keyword evidence="4" id="KW-1015">Disulfide bond</keyword>
<protein>
    <recommendedName>
        <fullName evidence="8">Ephrin RBD domain-containing protein</fullName>
    </recommendedName>
</protein>
<dbReference type="STRING" id="32473.ENSXCOP00000008332"/>
<proteinExistence type="inferred from homology"/>
<comment type="subcellular location">
    <subcellularLocation>
        <location evidence="1">Membrane</location>
    </subcellularLocation>
</comment>
<evidence type="ECO:0000313" key="9">
    <source>
        <dbReference type="Ensembl" id="ENSXCOP00000008332.1"/>
    </source>
</evidence>
<dbReference type="Gene3D" id="2.60.40.420">
    <property type="entry name" value="Cupredoxins - blue copper proteins"/>
    <property type="match status" value="1"/>
</dbReference>
<evidence type="ECO:0000256" key="3">
    <source>
        <dbReference type="ARBA" id="ARBA00023136"/>
    </source>
</evidence>
<keyword evidence="3 7" id="KW-0472">Membrane</keyword>
<comment type="similarity">
    <text evidence="6 7">Belongs to the ephrin family.</text>
</comment>
<accession>A0A3B5LBW3</accession>
<dbReference type="InterPro" id="IPR001799">
    <property type="entry name" value="Ephrin_RBD"/>
</dbReference>